<organism evidence="1 2">
    <name type="scientific">Tersicoccus solisilvae</name>
    <dbReference type="NCBI Taxonomy" id="1882339"/>
    <lineage>
        <taxon>Bacteria</taxon>
        <taxon>Bacillati</taxon>
        <taxon>Actinomycetota</taxon>
        <taxon>Actinomycetes</taxon>
        <taxon>Micrococcales</taxon>
        <taxon>Micrococcaceae</taxon>
        <taxon>Tersicoccus</taxon>
    </lineage>
</organism>
<accession>A0ABQ1NMU2</accession>
<sequence>MLSYGSNSGSMGVLDRIEAAVRESPSSVRFSDLEALCRHYFGAPRQRGGSHLVFATPWAGDPRVNIQNKGGMAKVYQVKQVVLAIDRLKEQNSEPV</sequence>
<evidence type="ECO:0000313" key="2">
    <source>
        <dbReference type="Proteomes" id="UP000597761"/>
    </source>
</evidence>
<proteinExistence type="predicted"/>
<gene>
    <name evidence="1" type="ORF">GCM10011512_00960</name>
</gene>
<reference evidence="2" key="1">
    <citation type="journal article" date="2019" name="Int. J. Syst. Evol. Microbiol.">
        <title>The Global Catalogue of Microorganisms (GCM) 10K type strain sequencing project: providing services to taxonomists for standard genome sequencing and annotation.</title>
        <authorList>
            <consortium name="The Broad Institute Genomics Platform"/>
            <consortium name="The Broad Institute Genome Sequencing Center for Infectious Disease"/>
            <person name="Wu L."/>
            <person name="Ma J."/>
        </authorList>
    </citation>
    <scope>NUCLEOTIDE SEQUENCE [LARGE SCALE GENOMIC DNA]</scope>
    <source>
        <strain evidence="2">CGMCC 1.15480</strain>
    </source>
</reference>
<protein>
    <recommendedName>
        <fullName evidence="3">Toxin HicA</fullName>
    </recommendedName>
</protein>
<dbReference type="Proteomes" id="UP000597761">
    <property type="component" value="Unassembled WGS sequence"/>
</dbReference>
<evidence type="ECO:0000313" key="1">
    <source>
        <dbReference type="EMBL" id="GGC78223.1"/>
    </source>
</evidence>
<evidence type="ECO:0008006" key="3">
    <source>
        <dbReference type="Google" id="ProtNLM"/>
    </source>
</evidence>
<name>A0ABQ1NMU2_9MICC</name>
<comment type="caution">
    <text evidence="1">The sequence shown here is derived from an EMBL/GenBank/DDBJ whole genome shotgun (WGS) entry which is preliminary data.</text>
</comment>
<keyword evidence="2" id="KW-1185">Reference proteome</keyword>
<dbReference type="EMBL" id="BMJI01000001">
    <property type="protein sequence ID" value="GGC78223.1"/>
    <property type="molecule type" value="Genomic_DNA"/>
</dbReference>